<keyword evidence="4" id="KW-0325">Glycoprotein</keyword>
<proteinExistence type="predicted"/>
<keyword evidence="5" id="KW-0393">Immunoglobulin domain</keyword>
<feature type="domain" description="Ig-like" evidence="6">
    <location>
        <begin position="35"/>
        <end position="126"/>
    </location>
</feature>
<reference evidence="7 8" key="1">
    <citation type="submission" date="2023-05" db="EMBL/GenBank/DDBJ databases">
        <title>B98-5 Cell Line De Novo Hybrid Assembly: An Optical Mapping Approach.</title>
        <authorList>
            <person name="Kananen K."/>
            <person name="Auerbach J.A."/>
            <person name="Kautto E."/>
            <person name="Blachly J.S."/>
        </authorList>
    </citation>
    <scope>NUCLEOTIDE SEQUENCE [LARGE SCALE GENOMIC DNA]</scope>
    <source>
        <strain evidence="7">B95-8</strain>
        <tissue evidence="7">Cell line</tissue>
    </source>
</reference>
<dbReference type="SMART" id="SM00409">
    <property type="entry name" value="IG"/>
    <property type="match status" value="3"/>
</dbReference>
<dbReference type="InterPro" id="IPR013783">
    <property type="entry name" value="Ig-like_fold"/>
</dbReference>
<dbReference type="InterPro" id="IPR003599">
    <property type="entry name" value="Ig_sub"/>
</dbReference>
<evidence type="ECO:0000256" key="3">
    <source>
        <dbReference type="ARBA" id="ARBA00023157"/>
    </source>
</evidence>
<keyword evidence="3" id="KW-1015">Disulfide bond</keyword>
<comment type="caution">
    <text evidence="7">The sequence shown here is derived from an EMBL/GenBank/DDBJ whole genome shotgun (WGS) entry which is preliminary data.</text>
</comment>
<sequence>MSATLKLPHPQDQLELAFSVPQPCLHPQNLASHPPPVPTAPGLAQPIYIEASSSHVTEGQTLDLNCVVPGQAHAQVTWYKRGGSLPARHQTHGSQLRLHHLSPADSGEYVCRVAGGPGPEQEASFVVTVPPSEGSSYRLRSPVISIDPPSSTVHQGHDASFKCLIHDGAAPISLEWKTRKLEDNVHISPNGSIITIVGTRPSNHGPYRCVASNAYGVAQSVVNLSVHGPPTVSVLPEGPVWVKEGKAVTLECVSAGEPRSSARWSRIGTPVKLEQRTYGLVDSHTVLQISSVKPSDAGTYVCLAQNALGTAQKQVEVIVDMGAVAPGAPQVQAEEAELTVEAGHTATLRCSATGVARGWHTGLAGQGCPGV</sequence>
<dbReference type="InterPro" id="IPR003598">
    <property type="entry name" value="Ig_sub2"/>
</dbReference>
<dbReference type="Gene3D" id="2.60.40.10">
    <property type="entry name" value="Immunoglobulins"/>
    <property type="match status" value="3"/>
</dbReference>
<dbReference type="PANTHER" id="PTHR11640:SF156">
    <property type="entry name" value="HEPARAN SULFATE PROTEOGLYCAN 2"/>
    <property type="match status" value="1"/>
</dbReference>
<dbReference type="SUPFAM" id="SSF48726">
    <property type="entry name" value="Immunoglobulin"/>
    <property type="match status" value="3"/>
</dbReference>
<dbReference type="CDD" id="cd00096">
    <property type="entry name" value="Ig"/>
    <property type="match status" value="1"/>
</dbReference>
<dbReference type="InterPro" id="IPR051275">
    <property type="entry name" value="Cell_adhesion_signaling"/>
</dbReference>
<evidence type="ECO:0000256" key="2">
    <source>
        <dbReference type="ARBA" id="ARBA00023136"/>
    </source>
</evidence>
<evidence type="ECO:0000313" key="7">
    <source>
        <dbReference type="EMBL" id="KAK2106117.1"/>
    </source>
</evidence>
<organism evidence="7 8">
    <name type="scientific">Saguinus oedipus</name>
    <name type="common">Cotton-top tamarin</name>
    <name type="synonym">Oedipomidas oedipus</name>
    <dbReference type="NCBI Taxonomy" id="9490"/>
    <lineage>
        <taxon>Eukaryota</taxon>
        <taxon>Metazoa</taxon>
        <taxon>Chordata</taxon>
        <taxon>Craniata</taxon>
        <taxon>Vertebrata</taxon>
        <taxon>Euteleostomi</taxon>
        <taxon>Mammalia</taxon>
        <taxon>Eutheria</taxon>
        <taxon>Euarchontoglires</taxon>
        <taxon>Primates</taxon>
        <taxon>Haplorrhini</taxon>
        <taxon>Platyrrhini</taxon>
        <taxon>Cebidae</taxon>
        <taxon>Callitrichinae</taxon>
        <taxon>Saguinus</taxon>
    </lineage>
</organism>
<name>A0ABQ9VCN7_SAGOE</name>
<accession>A0ABQ9VCN7</accession>
<dbReference type="PROSITE" id="PS50835">
    <property type="entry name" value="IG_LIKE"/>
    <property type="match status" value="3"/>
</dbReference>
<dbReference type="InterPro" id="IPR036179">
    <property type="entry name" value="Ig-like_dom_sf"/>
</dbReference>
<evidence type="ECO:0000313" key="8">
    <source>
        <dbReference type="Proteomes" id="UP001266305"/>
    </source>
</evidence>
<evidence type="ECO:0000256" key="1">
    <source>
        <dbReference type="ARBA" id="ARBA00004479"/>
    </source>
</evidence>
<evidence type="ECO:0000256" key="4">
    <source>
        <dbReference type="ARBA" id="ARBA00023180"/>
    </source>
</evidence>
<dbReference type="PANTHER" id="PTHR11640">
    <property type="entry name" value="NEPHRIN"/>
    <property type="match status" value="1"/>
</dbReference>
<dbReference type="EMBL" id="JASSZA010000007">
    <property type="protein sequence ID" value="KAK2106117.1"/>
    <property type="molecule type" value="Genomic_DNA"/>
</dbReference>
<comment type="subcellular location">
    <subcellularLocation>
        <location evidence="1">Membrane</location>
        <topology evidence="1">Single-pass type I membrane protein</topology>
    </subcellularLocation>
</comment>
<evidence type="ECO:0000256" key="5">
    <source>
        <dbReference type="ARBA" id="ARBA00023319"/>
    </source>
</evidence>
<dbReference type="InterPro" id="IPR007110">
    <property type="entry name" value="Ig-like_dom"/>
</dbReference>
<protein>
    <submittedName>
        <fullName evidence="7">Basement membrane-specific heparan sulfate proteoglycan core protein</fullName>
    </submittedName>
</protein>
<feature type="domain" description="Ig-like" evidence="6">
    <location>
        <begin position="230"/>
        <end position="318"/>
    </location>
</feature>
<feature type="domain" description="Ig-like" evidence="6">
    <location>
        <begin position="142"/>
        <end position="225"/>
    </location>
</feature>
<dbReference type="Pfam" id="PF13927">
    <property type="entry name" value="Ig_3"/>
    <property type="match status" value="3"/>
</dbReference>
<dbReference type="SMART" id="SM00408">
    <property type="entry name" value="IGc2"/>
    <property type="match status" value="3"/>
</dbReference>
<keyword evidence="2" id="KW-0472">Membrane</keyword>
<dbReference type="PIRSF" id="PIRSF000615">
    <property type="entry name" value="TyrPK_CSF1-R"/>
    <property type="match status" value="1"/>
</dbReference>
<dbReference type="Proteomes" id="UP001266305">
    <property type="component" value="Unassembled WGS sequence"/>
</dbReference>
<keyword evidence="8" id="KW-1185">Reference proteome</keyword>
<gene>
    <name evidence="7" type="primary">HSPG2_3</name>
    <name evidence="7" type="ORF">P7K49_015631</name>
</gene>
<evidence type="ECO:0000259" key="6">
    <source>
        <dbReference type="PROSITE" id="PS50835"/>
    </source>
</evidence>